<reference evidence="2 3" key="1">
    <citation type="submission" date="2019-02" db="EMBL/GenBank/DDBJ databases">
        <title>Genome sequencing of the rare red list fungi Phlebia centrifuga.</title>
        <authorList>
            <person name="Buettner E."/>
            <person name="Kellner H."/>
        </authorList>
    </citation>
    <scope>NUCLEOTIDE SEQUENCE [LARGE SCALE GENOMIC DNA]</scope>
    <source>
        <strain evidence="2 3">DSM 108282</strain>
    </source>
</reference>
<dbReference type="InterPro" id="IPR011650">
    <property type="entry name" value="Peptidase_M20_dimer"/>
</dbReference>
<keyword evidence="3" id="KW-1185">Reference proteome</keyword>
<dbReference type="AlphaFoldDB" id="A0A4S4KCT3"/>
<dbReference type="PANTHER" id="PTHR30575:SF0">
    <property type="entry name" value="XAA-ARG DIPEPTIDASE"/>
    <property type="match status" value="1"/>
</dbReference>
<proteinExistence type="predicted"/>
<dbReference type="FunFam" id="3.30.70.360:FF:000004">
    <property type="entry name" value="Peptidase M20 domain-containing protein 2"/>
    <property type="match status" value="1"/>
</dbReference>
<gene>
    <name evidence="2" type="ORF">EW026_g7293</name>
</gene>
<dbReference type="Gene3D" id="3.30.70.360">
    <property type="match status" value="1"/>
</dbReference>
<organism evidence="2 3">
    <name type="scientific">Hermanssonia centrifuga</name>
    <dbReference type="NCBI Taxonomy" id="98765"/>
    <lineage>
        <taxon>Eukaryota</taxon>
        <taxon>Fungi</taxon>
        <taxon>Dikarya</taxon>
        <taxon>Basidiomycota</taxon>
        <taxon>Agaricomycotina</taxon>
        <taxon>Agaricomycetes</taxon>
        <taxon>Polyporales</taxon>
        <taxon>Meruliaceae</taxon>
        <taxon>Hermanssonia</taxon>
    </lineage>
</organism>
<dbReference type="SUPFAM" id="SSF55031">
    <property type="entry name" value="Bacterial exopeptidase dimerisation domain"/>
    <property type="match status" value="1"/>
</dbReference>
<dbReference type="SUPFAM" id="SSF53187">
    <property type="entry name" value="Zn-dependent exopeptidases"/>
    <property type="match status" value="1"/>
</dbReference>
<sequence>MCLNPSTAIGETGFWRPGDNVNSVQGTGAAIYKPDIYKLIEKKIEELNEELRVLSLDIHDHPEVRFEEHHAHDVLTAFMEKHGFEVTPHYFLETAWMAKYTHGAGGRTLGINSEMDALPAVACAVKSVMEHLDISGHIVVLGTPAEEGGAGKVILHDKGAYKGMDICLMCHPAPGPASSASLSSSLAISPLEIEYHGHTAHAALAPWEGQNALDAAVCAYTSISMLRQQVKPTHRIHGTIRSKDWAPNIIPDYAKMEWLVRAPTYEEVKATVPRVRACLEAAGHATACRVEFDSTNPILFDLRQNKALGDEFADVFSSKYGSIDYEYGIKNASTDFV</sequence>
<evidence type="ECO:0000313" key="2">
    <source>
        <dbReference type="EMBL" id="THG94109.1"/>
    </source>
</evidence>
<dbReference type="Pfam" id="PF07687">
    <property type="entry name" value="M20_dimer"/>
    <property type="match status" value="1"/>
</dbReference>
<accession>A0A4S4KCT3</accession>
<dbReference type="InterPro" id="IPR036264">
    <property type="entry name" value="Bact_exopeptidase_dim_dom"/>
</dbReference>
<name>A0A4S4KCT3_9APHY</name>
<protein>
    <recommendedName>
        <fullName evidence="1">Peptidase M20 dimerisation domain-containing protein</fullName>
    </recommendedName>
</protein>
<dbReference type="Gene3D" id="3.40.630.10">
    <property type="entry name" value="Zn peptidases"/>
    <property type="match status" value="1"/>
</dbReference>
<feature type="domain" description="Peptidase M20 dimerisation" evidence="1">
    <location>
        <begin position="192"/>
        <end position="283"/>
    </location>
</feature>
<dbReference type="PANTHER" id="PTHR30575">
    <property type="entry name" value="PEPTIDASE M20"/>
    <property type="match status" value="1"/>
</dbReference>
<evidence type="ECO:0000259" key="1">
    <source>
        <dbReference type="Pfam" id="PF07687"/>
    </source>
</evidence>
<dbReference type="EMBL" id="SGPJ01000501">
    <property type="protein sequence ID" value="THG94109.1"/>
    <property type="molecule type" value="Genomic_DNA"/>
</dbReference>
<comment type="caution">
    <text evidence="2">The sequence shown here is derived from an EMBL/GenBank/DDBJ whole genome shotgun (WGS) entry which is preliminary data.</text>
</comment>
<dbReference type="GO" id="GO:0016805">
    <property type="term" value="F:dipeptidase activity"/>
    <property type="evidence" value="ECO:0007669"/>
    <property type="project" value="TreeGrafter"/>
</dbReference>
<dbReference type="InterPro" id="IPR052030">
    <property type="entry name" value="Peptidase_M20/M20A_hydrolases"/>
</dbReference>
<dbReference type="Proteomes" id="UP000309038">
    <property type="component" value="Unassembled WGS sequence"/>
</dbReference>
<evidence type="ECO:0000313" key="3">
    <source>
        <dbReference type="Proteomes" id="UP000309038"/>
    </source>
</evidence>